<reference evidence="1 2" key="1">
    <citation type="journal article" date="2012" name="PLoS ONE">
        <title>Gene Repertoire Evolution of Streptococcus pyogenes Inferred from Phylogenomic Analysis with Streptococcus canis and Streptococcus dysgalactiae.</title>
        <authorList>
            <person name="Lefebure T."/>
            <person name="Richards V.P."/>
            <person name="Lang P."/>
            <person name="Pavinski-Bitar P."/>
            <person name="Stanhope M.J."/>
        </authorList>
    </citation>
    <scope>NUCLEOTIDE SEQUENCE [LARGE SCALE GENOMIC DNA]</scope>
    <source>
        <strain evidence="1 2">FSL Z3-227</strain>
    </source>
</reference>
<accession>A0AAV3FUM0</accession>
<gene>
    <name evidence="1" type="ORF">SCAZ3_10655</name>
</gene>
<sequence length="31" mass="3562">MCLEIKKMSVFLDTDIFSMIAPYVRAQQLLG</sequence>
<comment type="caution">
    <text evidence="1">The sequence shown here is derived from an EMBL/GenBank/DDBJ whole genome shotgun (WGS) entry which is preliminary data.</text>
</comment>
<dbReference type="Proteomes" id="UP000004423">
    <property type="component" value="Unassembled WGS sequence"/>
</dbReference>
<protein>
    <submittedName>
        <fullName evidence="1">Uncharacterized protein</fullName>
    </submittedName>
</protein>
<organism evidence="1 2">
    <name type="scientific">Streptococcus canis FSL Z3-227</name>
    <dbReference type="NCBI Taxonomy" id="482234"/>
    <lineage>
        <taxon>Bacteria</taxon>
        <taxon>Bacillati</taxon>
        <taxon>Bacillota</taxon>
        <taxon>Bacilli</taxon>
        <taxon>Lactobacillales</taxon>
        <taxon>Streptococcaceae</taxon>
        <taxon>Streptococcus</taxon>
    </lineage>
</organism>
<proteinExistence type="predicted"/>
<evidence type="ECO:0000313" key="2">
    <source>
        <dbReference type="Proteomes" id="UP000004423"/>
    </source>
</evidence>
<evidence type="ECO:0000313" key="1">
    <source>
        <dbReference type="EMBL" id="EIQ82816.1"/>
    </source>
</evidence>
<dbReference type="AlphaFoldDB" id="A0AAV3FUM0"/>
<dbReference type="EMBL" id="AIDX01000001">
    <property type="protein sequence ID" value="EIQ82816.1"/>
    <property type="molecule type" value="Genomic_DNA"/>
</dbReference>
<name>A0AAV3FUM0_STRCB</name>